<dbReference type="AlphaFoldDB" id="A0A8J6NAM6"/>
<dbReference type="Pfam" id="PF13091">
    <property type="entry name" value="PLDc_2"/>
    <property type="match status" value="1"/>
</dbReference>
<dbReference type="EC" id="3.1.4.4" evidence="3"/>
<dbReference type="CDD" id="cd09130">
    <property type="entry name" value="PLDc_unchar2_2"/>
    <property type="match status" value="1"/>
</dbReference>
<comment type="similarity">
    <text evidence="2">Belongs to the phospholipase D family.</text>
</comment>
<keyword evidence="5" id="KW-0442">Lipid degradation</keyword>
<name>A0A8J6NAM6_9BACT</name>
<gene>
    <name evidence="8" type="ORF">H8E79_02210</name>
</gene>
<dbReference type="SUPFAM" id="SSF56024">
    <property type="entry name" value="Phospholipase D/nuclease"/>
    <property type="match status" value="2"/>
</dbReference>
<evidence type="ECO:0000259" key="7">
    <source>
        <dbReference type="Pfam" id="PF13091"/>
    </source>
</evidence>
<evidence type="ECO:0000256" key="4">
    <source>
        <dbReference type="ARBA" id="ARBA00022801"/>
    </source>
</evidence>
<proteinExistence type="inferred from homology"/>
<evidence type="ECO:0000256" key="5">
    <source>
        <dbReference type="ARBA" id="ARBA00022963"/>
    </source>
</evidence>
<dbReference type="InterPro" id="IPR051406">
    <property type="entry name" value="PLD_domain"/>
</dbReference>
<dbReference type="GO" id="GO:0016891">
    <property type="term" value="F:RNA endonuclease activity producing 5'-phosphomonoesters, hydrolytic mechanism"/>
    <property type="evidence" value="ECO:0007669"/>
    <property type="project" value="TreeGrafter"/>
</dbReference>
<dbReference type="Gene3D" id="3.30.870.10">
    <property type="entry name" value="Endonuclease Chain A"/>
    <property type="match status" value="2"/>
</dbReference>
<dbReference type="GO" id="GO:0004630">
    <property type="term" value="F:phospholipase D activity"/>
    <property type="evidence" value="ECO:0007669"/>
    <property type="project" value="UniProtKB-EC"/>
</dbReference>
<dbReference type="Proteomes" id="UP000599024">
    <property type="component" value="Unassembled WGS sequence"/>
</dbReference>
<comment type="caution">
    <text evidence="8">The sequence shown here is derived from an EMBL/GenBank/DDBJ whole genome shotgun (WGS) entry which is preliminary data.</text>
</comment>
<evidence type="ECO:0000256" key="1">
    <source>
        <dbReference type="ARBA" id="ARBA00000798"/>
    </source>
</evidence>
<evidence type="ECO:0000256" key="6">
    <source>
        <dbReference type="ARBA" id="ARBA00023098"/>
    </source>
</evidence>
<feature type="domain" description="Phospholipase D-like" evidence="7">
    <location>
        <begin position="287"/>
        <end position="420"/>
    </location>
</feature>
<reference evidence="8 9" key="1">
    <citation type="submission" date="2020-08" db="EMBL/GenBank/DDBJ databases">
        <title>Bridging the membrane lipid divide: bacteria of the FCB group superphylum have the potential to synthesize archaeal ether lipids.</title>
        <authorList>
            <person name="Villanueva L."/>
            <person name="Von Meijenfeldt F.A.B."/>
            <person name="Westbye A.B."/>
            <person name="Yadav S."/>
            <person name="Hopmans E.C."/>
            <person name="Dutilh B.E."/>
            <person name="Sinninghe Damste J.S."/>
        </authorList>
    </citation>
    <scope>NUCLEOTIDE SEQUENCE [LARGE SCALE GENOMIC DNA]</scope>
    <source>
        <strain evidence="8">NIOZ-UU81</strain>
    </source>
</reference>
<accession>A0A8J6NAM6</accession>
<keyword evidence="4" id="KW-0378">Hydrolase</keyword>
<evidence type="ECO:0000313" key="9">
    <source>
        <dbReference type="Proteomes" id="UP000599024"/>
    </source>
</evidence>
<sequence length="456" mass="51184">MIMPIGLSIATDPVHVDEVEFFVDLTYTRDGQLVHEQAVNEQILRLIDQAECFVVIDMFLLGDEYDRRLQFPPLSDRFVETLVSKKKSCPDVDLVLITDEVNTHYGSSTSPHLERLQNVGVEVVLTDLRSLPDSNLFYSPLWRLFGRLFGWQVGPGSGCAGRGWLPSPFSPQGPKMTLVSYLRLLNFKANHRKVVVSEKSLLVTSANIHDASAYHSNIAFLVHGALVSEAVAAEQAVAQLSGHELPSWPRHRLAPSVSSGNIRVRLLTEGKIKKHLLQGLALCGLDDSVTMAMFYLSDQELVMALQDAATRGARIRLILDPNKDAFGRTKKGIPNRPMARQLLGRSKGDLAVRWYKTSGEQFHTKLTMISYSDRALIIGGSANLTRRNIADFNLEACLEIDALHDAPVVKEVEAYLERIWSNRDAEYTTAYETYPGNSFVQYLWYRFQEWNGLGTF</sequence>
<dbReference type="InterPro" id="IPR025202">
    <property type="entry name" value="PLD-like_dom"/>
</dbReference>
<evidence type="ECO:0000313" key="8">
    <source>
        <dbReference type="EMBL" id="MBC8207965.1"/>
    </source>
</evidence>
<dbReference type="PANTHER" id="PTHR43856:SF1">
    <property type="entry name" value="MITOCHONDRIAL CARDIOLIPIN HYDROLASE"/>
    <property type="match status" value="1"/>
</dbReference>
<keyword evidence="6" id="KW-0443">Lipid metabolism</keyword>
<organism evidence="8 9">
    <name type="scientific">Candidatus Desulfatifera sulfidica</name>
    <dbReference type="NCBI Taxonomy" id="2841691"/>
    <lineage>
        <taxon>Bacteria</taxon>
        <taxon>Pseudomonadati</taxon>
        <taxon>Thermodesulfobacteriota</taxon>
        <taxon>Desulfobulbia</taxon>
        <taxon>Desulfobulbales</taxon>
        <taxon>Desulfobulbaceae</taxon>
        <taxon>Candidatus Desulfatifera</taxon>
    </lineage>
</organism>
<evidence type="ECO:0000256" key="3">
    <source>
        <dbReference type="ARBA" id="ARBA00012027"/>
    </source>
</evidence>
<protein>
    <recommendedName>
        <fullName evidence="3">phospholipase D</fullName>
        <ecNumber evidence="3">3.1.4.4</ecNumber>
    </recommendedName>
</protein>
<dbReference type="EMBL" id="JACNLK010000024">
    <property type="protein sequence ID" value="MBC8207965.1"/>
    <property type="molecule type" value="Genomic_DNA"/>
</dbReference>
<dbReference type="GO" id="GO:0016042">
    <property type="term" value="P:lipid catabolic process"/>
    <property type="evidence" value="ECO:0007669"/>
    <property type="project" value="UniProtKB-KW"/>
</dbReference>
<comment type="catalytic activity">
    <reaction evidence="1">
        <text>a 1,2-diacyl-sn-glycero-3-phosphocholine + H2O = a 1,2-diacyl-sn-glycero-3-phosphate + choline + H(+)</text>
        <dbReference type="Rhea" id="RHEA:14445"/>
        <dbReference type="ChEBI" id="CHEBI:15354"/>
        <dbReference type="ChEBI" id="CHEBI:15377"/>
        <dbReference type="ChEBI" id="CHEBI:15378"/>
        <dbReference type="ChEBI" id="CHEBI:57643"/>
        <dbReference type="ChEBI" id="CHEBI:58608"/>
        <dbReference type="EC" id="3.1.4.4"/>
    </reaction>
</comment>
<evidence type="ECO:0000256" key="2">
    <source>
        <dbReference type="ARBA" id="ARBA00008664"/>
    </source>
</evidence>
<dbReference type="PANTHER" id="PTHR43856">
    <property type="entry name" value="CARDIOLIPIN HYDROLASE"/>
    <property type="match status" value="1"/>
</dbReference>